<sequence length="216" mass="23675">MTTTYSGTGFPRDADSRNLADTIYGIMPSRSLNLSSADIRAASTRPEMPQRGVSSSPSSKRKGTSDSDDLRTGASPLRRQHSGYWTAATPGKRGRLQHGAHKSIQAELHQSICLNFSSLDNAESDLWILPDFEEWELSSSPVDEAPMKRDGNWPTLVERAANSNRERLRRRLEGDGWDFVGGKYGEDGKVYDAGSGSEGSVDEEFDVVVLPIIPVS</sequence>
<evidence type="ECO:0000256" key="1">
    <source>
        <dbReference type="SAM" id="MobiDB-lite"/>
    </source>
</evidence>
<keyword evidence="3" id="KW-1185">Reference proteome</keyword>
<gene>
    <name evidence="2" type="ORF">CC78DRAFT_234493</name>
</gene>
<reference evidence="3" key="1">
    <citation type="journal article" date="2020" name="Stud. Mycol.">
        <title>101 Dothideomycetes genomes: A test case for predicting lifestyles and emergence of pathogens.</title>
        <authorList>
            <person name="Haridas S."/>
            <person name="Albert R."/>
            <person name="Binder M."/>
            <person name="Bloem J."/>
            <person name="LaButti K."/>
            <person name="Salamov A."/>
            <person name="Andreopoulos B."/>
            <person name="Baker S."/>
            <person name="Barry K."/>
            <person name="Bills G."/>
            <person name="Bluhm B."/>
            <person name="Cannon C."/>
            <person name="Castanera R."/>
            <person name="Culley D."/>
            <person name="Daum C."/>
            <person name="Ezra D."/>
            <person name="Gonzalez J."/>
            <person name="Henrissat B."/>
            <person name="Kuo A."/>
            <person name="Liang C."/>
            <person name="Lipzen A."/>
            <person name="Lutzoni F."/>
            <person name="Magnuson J."/>
            <person name="Mondo S."/>
            <person name="Nolan M."/>
            <person name="Ohm R."/>
            <person name="Pangilinan J."/>
            <person name="Park H.-J."/>
            <person name="Ramirez L."/>
            <person name="Alfaro M."/>
            <person name="Sun H."/>
            <person name="Tritt A."/>
            <person name="Yoshinaga Y."/>
            <person name="Zwiers L.-H."/>
            <person name="Turgeon B."/>
            <person name="Goodwin S."/>
            <person name="Spatafora J."/>
            <person name="Crous P."/>
            <person name="Grigoriev I."/>
        </authorList>
    </citation>
    <scope>NUCLEOTIDE SEQUENCE [LARGE SCALE GENOMIC DNA]</scope>
    <source>
        <strain evidence="3">CBS 304.66</strain>
    </source>
</reference>
<evidence type="ECO:0000313" key="3">
    <source>
        <dbReference type="Proteomes" id="UP000800093"/>
    </source>
</evidence>
<evidence type="ECO:0000313" key="2">
    <source>
        <dbReference type="EMBL" id="KAF2264397.1"/>
    </source>
</evidence>
<accession>A0A9P4K870</accession>
<dbReference type="Proteomes" id="UP000800093">
    <property type="component" value="Unassembled WGS sequence"/>
</dbReference>
<comment type="caution">
    <text evidence="2">The sequence shown here is derived from an EMBL/GenBank/DDBJ whole genome shotgun (WGS) entry which is preliminary data.</text>
</comment>
<organism evidence="2 3">
    <name type="scientific">Lojkania enalia</name>
    <dbReference type="NCBI Taxonomy" id="147567"/>
    <lineage>
        <taxon>Eukaryota</taxon>
        <taxon>Fungi</taxon>
        <taxon>Dikarya</taxon>
        <taxon>Ascomycota</taxon>
        <taxon>Pezizomycotina</taxon>
        <taxon>Dothideomycetes</taxon>
        <taxon>Pleosporomycetidae</taxon>
        <taxon>Pleosporales</taxon>
        <taxon>Pleosporales incertae sedis</taxon>
        <taxon>Lojkania</taxon>
    </lineage>
</organism>
<protein>
    <submittedName>
        <fullName evidence="2">Uncharacterized protein</fullName>
    </submittedName>
</protein>
<dbReference type="OrthoDB" id="3763456at2759"/>
<feature type="compositionally biased region" description="Basic residues" evidence="1">
    <location>
        <begin position="92"/>
        <end position="101"/>
    </location>
</feature>
<dbReference type="EMBL" id="ML986616">
    <property type="protein sequence ID" value="KAF2264397.1"/>
    <property type="molecule type" value="Genomic_DNA"/>
</dbReference>
<feature type="region of interest" description="Disordered" evidence="1">
    <location>
        <begin position="35"/>
        <end position="102"/>
    </location>
</feature>
<proteinExistence type="predicted"/>
<name>A0A9P4K870_9PLEO</name>
<dbReference type="AlphaFoldDB" id="A0A9P4K870"/>